<organism evidence="2 3">
    <name type="scientific">Neolewinella antarctica</name>
    <dbReference type="NCBI Taxonomy" id="442734"/>
    <lineage>
        <taxon>Bacteria</taxon>
        <taxon>Pseudomonadati</taxon>
        <taxon>Bacteroidota</taxon>
        <taxon>Saprospiria</taxon>
        <taxon>Saprospirales</taxon>
        <taxon>Lewinellaceae</taxon>
        <taxon>Neolewinella</taxon>
    </lineage>
</organism>
<dbReference type="PANTHER" id="PTHR33376:SF5">
    <property type="entry name" value="EXTRACYTOPLASMIC SOLUTE RECEPTOR PROTEIN"/>
    <property type="match status" value="1"/>
</dbReference>
<accession>A0ABX0XAT4</accession>
<gene>
    <name evidence="2" type="ORF">GGR27_001437</name>
</gene>
<dbReference type="InterPro" id="IPR038404">
    <property type="entry name" value="TRAP_DctP_sf"/>
</dbReference>
<comment type="caution">
    <text evidence="2">The sequence shown here is derived from an EMBL/GenBank/DDBJ whole genome shotgun (WGS) entry which is preliminary data.</text>
</comment>
<sequence length="375" mass="40814">MKRNEFLKKGLLGAAGIVGATALVGCADDTEQVGAGAGAKQAFKQTFDWRMTTVWGKNFPVFGEAANLLSEWVDTMSGGRFKIKVFGSGELVPGLESFDTTAAGTTEMGAGASYYWQGKTPAAAFFAAVPFGMNGQQLQSWLIGGDAEGYELWKEVYAPFNLVPFLAGNTGVQMGGWFNKEINSVADLQGLKMRIPGLAGKALEKAGGASINVAPGELYTNLERGVIDATEWVGPYHDYKLGLNKVAKYYYTPGWHEPGTQLEFFANKDAHDKLPADLKEILYTATLRVQAWVLAEFDARNGEYLAKMKAEGTVMKEFPDAVLSALRGYTEEAITELIGSDPVANKVYASYNAFRTKAKAWSAITERAYYDKIEK</sequence>
<dbReference type="SUPFAM" id="SSF53850">
    <property type="entry name" value="Periplasmic binding protein-like II"/>
    <property type="match status" value="1"/>
</dbReference>
<dbReference type="InterPro" id="IPR018389">
    <property type="entry name" value="DctP_fam"/>
</dbReference>
<evidence type="ECO:0000313" key="3">
    <source>
        <dbReference type="Proteomes" id="UP000770785"/>
    </source>
</evidence>
<proteinExistence type="predicted"/>
<dbReference type="InterPro" id="IPR026289">
    <property type="entry name" value="SBP_TakP-like"/>
</dbReference>
<dbReference type="Gene3D" id="3.40.190.170">
    <property type="entry name" value="Bacterial extracellular solute-binding protein, family 7"/>
    <property type="match status" value="1"/>
</dbReference>
<dbReference type="Proteomes" id="UP000770785">
    <property type="component" value="Unassembled WGS sequence"/>
</dbReference>
<evidence type="ECO:0000256" key="1">
    <source>
        <dbReference type="ARBA" id="ARBA00022729"/>
    </source>
</evidence>
<evidence type="ECO:0000313" key="2">
    <source>
        <dbReference type="EMBL" id="NJC25938.1"/>
    </source>
</evidence>
<name>A0ABX0XAT4_9BACT</name>
<dbReference type="PROSITE" id="PS51257">
    <property type="entry name" value="PROKAR_LIPOPROTEIN"/>
    <property type="match status" value="1"/>
</dbReference>
<protein>
    <submittedName>
        <fullName evidence="2">TRAP-type mannitol/chloroaromatic compound transport system substrate-binding protein</fullName>
    </submittedName>
</protein>
<dbReference type="Gene3D" id="3.40.190.10">
    <property type="entry name" value="Periplasmic binding protein-like II"/>
    <property type="match status" value="1"/>
</dbReference>
<dbReference type="PIRSF" id="PIRSF039026">
    <property type="entry name" value="SiaP"/>
    <property type="match status" value="1"/>
</dbReference>
<dbReference type="EMBL" id="JAATJH010000002">
    <property type="protein sequence ID" value="NJC25938.1"/>
    <property type="molecule type" value="Genomic_DNA"/>
</dbReference>
<keyword evidence="3" id="KW-1185">Reference proteome</keyword>
<keyword evidence="1" id="KW-0732">Signal</keyword>
<dbReference type="PANTHER" id="PTHR33376">
    <property type="match status" value="1"/>
</dbReference>
<reference evidence="2 3" key="1">
    <citation type="submission" date="2020-03" db="EMBL/GenBank/DDBJ databases">
        <title>Genomic Encyclopedia of Type Strains, Phase IV (KMG-IV): sequencing the most valuable type-strain genomes for metagenomic binning, comparative biology and taxonomic classification.</title>
        <authorList>
            <person name="Goeker M."/>
        </authorList>
    </citation>
    <scope>NUCLEOTIDE SEQUENCE [LARGE SCALE GENOMIC DNA]</scope>
    <source>
        <strain evidence="2 3">DSM 105096</strain>
    </source>
</reference>
<dbReference type="RefSeq" id="WP_168036707.1">
    <property type="nucleotide sequence ID" value="NZ_JAATJH010000002.1"/>
</dbReference>
<dbReference type="Pfam" id="PF03480">
    <property type="entry name" value="DctP"/>
    <property type="match status" value="1"/>
</dbReference>